<comment type="caution">
    <text evidence="1">The sequence shown here is derived from an EMBL/GenBank/DDBJ whole genome shotgun (WGS) entry which is preliminary data.</text>
</comment>
<sequence length="163" mass="19042">MRLEITGVITLMSVVKNERIFVKTFDGFDVYVNGKLIYFPSSKAKEMLAVLVEKRGSSVSLSQMTYLLYENVEEKTAKNNLRVIYHRLRRSLEEYGIEKILIKKRGSYAVDTELFVCDFYEFIEGNPDYGTLFSGSYMPEYSWAEDTLPYLKNLYRKYNGVLK</sequence>
<dbReference type="GeneID" id="93161815"/>
<dbReference type="InterPro" id="IPR051677">
    <property type="entry name" value="AfsR-DnrI-RedD_regulator"/>
</dbReference>
<dbReference type="InterPro" id="IPR036388">
    <property type="entry name" value="WH-like_DNA-bd_sf"/>
</dbReference>
<reference evidence="1 2" key="1">
    <citation type="submission" date="2011-04" db="EMBL/GenBank/DDBJ databases">
        <title>The Genome Sequence of Clostridium citroniae WAL-19142.</title>
        <authorList>
            <consortium name="The Broad Institute Genome Sequencing Platform"/>
            <person name="Earl A."/>
            <person name="Ward D."/>
            <person name="Feldgarden M."/>
            <person name="Gevers D."/>
            <person name="Warren Y.A."/>
            <person name="Tyrrell K.L."/>
            <person name="Citron D.M."/>
            <person name="Goldstein E.J."/>
            <person name="Daigneault M."/>
            <person name="Allen-Vercoe E."/>
            <person name="Young S.K."/>
            <person name="Zeng Q."/>
            <person name="Gargeya S."/>
            <person name="Fitzgerald M."/>
            <person name="Haas B."/>
            <person name="Abouelleil A."/>
            <person name="Alvarado L."/>
            <person name="Arachchi H.M."/>
            <person name="Berlin A."/>
            <person name="Brown A."/>
            <person name="Chapman S.B."/>
            <person name="Chen Z."/>
            <person name="Dunbar C."/>
            <person name="Freedman E."/>
            <person name="Gearin G."/>
            <person name="Gellesch M."/>
            <person name="Goldberg J."/>
            <person name="Griggs A."/>
            <person name="Gujja S."/>
            <person name="Heilman E.R."/>
            <person name="Heiman D."/>
            <person name="Howarth C."/>
            <person name="Larson L."/>
            <person name="Lui A."/>
            <person name="MacDonald P.J."/>
            <person name="Mehta T."/>
            <person name="Montmayeur A."/>
            <person name="Murphy C."/>
            <person name="Neiman D."/>
            <person name="Pearson M."/>
            <person name="Priest M."/>
            <person name="Roberts A."/>
            <person name="Saif S."/>
            <person name="Shea T."/>
            <person name="Shenoy N."/>
            <person name="Sisk P."/>
            <person name="Stolte C."/>
            <person name="Sykes S."/>
            <person name="White J."/>
            <person name="Yandava C."/>
            <person name="Wortman J."/>
            <person name="Nusbaum C."/>
            <person name="Birren B."/>
        </authorList>
    </citation>
    <scope>NUCLEOTIDE SEQUENCE [LARGE SCALE GENOMIC DNA]</scope>
    <source>
        <strain evidence="1 2">WAL-19142</strain>
    </source>
</reference>
<protein>
    <recommendedName>
        <fullName evidence="3">OmpR/PhoB-type domain-containing protein</fullName>
    </recommendedName>
</protein>
<dbReference type="Proteomes" id="UP000037392">
    <property type="component" value="Unassembled WGS sequence"/>
</dbReference>
<dbReference type="GO" id="GO:0006355">
    <property type="term" value="P:regulation of DNA-templated transcription"/>
    <property type="evidence" value="ECO:0007669"/>
    <property type="project" value="InterPro"/>
</dbReference>
<accession>A0A0J9C550</accession>
<evidence type="ECO:0008006" key="3">
    <source>
        <dbReference type="Google" id="ProtNLM"/>
    </source>
</evidence>
<evidence type="ECO:0000313" key="2">
    <source>
        <dbReference type="Proteomes" id="UP000037392"/>
    </source>
</evidence>
<dbReference type="PANTHER" id="PTHR35807">
    <property type="entry name" value="TRANSCRIPTIONAL REGULATOR REDD-RELATED"/>
    <property type="match status" value="1"/>
</dbReference>
<dbReference type="InterPro" id="IPR016032">
    <property type="entry name" value="Sig_transdc_resp-reg_C-effctor"/>
</dbReference>
<evidence type="ECO:0000313" key="1">
    <source>
        <dbReference type="EMBL" id="KMW20228.1"/>
    </source>
</evidence>
<proteinExistence type="predicted"/>
<gene>
    <name evidence="1" type="ORF">HMPREF9470_02243</name>
</gene>
<dbReference type="AlphaFoldDB" id="A0A0J9C550"/>
<dbReference type="GO" id="GO:0003677">
    <property type="term" value="F:DNA binding"/>
    <property type="evidence" value="ECO:0007669"/>
    <property type="project" value="InterPro"/>
</dbReference>
<organism evidence="1 2">
    <name type="scientific">[Clostridium] citroniae WAL-19142</name>
    <dbReference type="NCBI Taxonomy" id="742734"/>
    <lineage>
        <taxon>Bacteria</taxon>
        <taxon>Bacillati</taxon>
        <taxon>Bacillota</taxon>
        <taxon>Clostridia</taxon>
        <taxon>Lachnospirales</taxon>
        <taxon>Lachnospiraceae</taxon>
        <taxon>Enterocloster</taxon>
    </lineage>
</organism>
<name>A0A0J9C550_9FIRM</name>
<dbReference type="RefSeq" id="WP_007860736.1">
    <property type="nucleotide sequence ID" value="NZ_KQ235877.1"/>
</dbReference>
<dbReference type="PATRIC" id="fig|742734.4.peg.2415"/>
<dbReference type="Gene3D" id="1.10.10.10">
    <property type="entry name" value="Winged helix-like DNA-binding domain superfamily/Winged helix DNA-binding domain"/>
    <property type="match status" value="1"/>
</dbReference>
<dbReference type="EMBL" id="ADLK01000019">
    <property type="protein sequence ID" value="KMW20228.1"/>
    <property type="molecule type" value="Genomic_DNA"/>
</dbReference>
<dbReference type="SUPFAM" id="SSF46894">
    <property type="entry name" value="C-terminal effector domain of the bipartite response regulators"/>
    <property type="match status" value="1"/>
</dbReference>